<accession>A0A3L6DK60</accession>
<reference evidence="1 2" key="1">
    <citation type="journal article" date="2018" name="Nat. Genet.">
        <title>Extensive intraspecific gene order and gene structural variations between Mo17 and other maize genomes.</title>
        <authorList>
            <person name="Sun S."/>
            <person name="Zhou Y."/>
            <person name="Chen J."/>
            <person name="Shi J."/>
            <person name="Zhao H."/>
            <person name="Zhao H."/>
            <person name="Song W."/>
            <person name="Zhang M."/>
            <person name="Cui Y."/>
            <person name="Dong X."/>
            <person name="Liu H."/>
            <person name="Ma X."/>
            <person name="Jiao Y."/>
            <person name="Wang B."/>
            <person name="Wei X."/>
            <person name="Stein J.C."/>
            <person name="Glaubitz J.C."/>
            <person name="Lu F."/>
            <person name="Yu G."/>
            <person name="Liang C."/>
            <person name="Fengler K."/>
            <person name="Li B."/>
            <person name="Rafalski A."/>
            <person name="Schnable P.S."/>
            <person name="Ware D.H."/>
            <person name="Buckler E.S."/>
            <person name="Lai J."/>
        </authorList>
    </citation>
    <scope>NUCLEOTIDE SEQUENCE [LARGE SCALE GENOMIC DNA]</scope>
    <source>
        <strain evidence="2">cv. Missouri 17</strain>
        <tissue evidence="1">Seedling</tissue>
    </source>
</reference>
<protein>
    <submittedName>
        <fullName evidence="1">Uncharacterized protein</fullName>
    </submittedName>
</protein>
<comment type="caution">
    <text evidence="1">The sequence shown here is derived from an EMBL/GenBank/DDBJ whole genome shotgun (WGS) entry which is preliminary data.</text>
</comment>
<proteinExistence type="predicted"/>
<gene>
    <name evidence="1" type="ORF">Zm00014a_004035</name>
</gene>
<evidence type="ECO:0000313" key="2">
    <source>
        <dbReference type="Proteomes" id="UP000251960"/>
    </source>
</evidence>
<organism evidence="1 2">
    <name type="scientific">Zea mays</name>
    <name type="common">Maize</name>
    <dbReference type="NCBI Taxonomy" id="4577"/>
    <lineage>
        <taxon>Eukaryota</taxon>
        <taxon>Viridiplantae</taxon>
        <taxon>Streptophyta</taxon>
        <taxon>Embryophyta</taxon>
        <taxon>Tracheophyta</taxon>
        <taxon>Spermatophyta</taxon>
        <taxon>Magnoliopsida</taxon>
        <taxon>Liliopsida</taxon>
        <taxon>Poales</taxon>
        <taxon>Poaceae</taxon>
        <taxon>PACMAD clade</taxon>
        <taxon>Panicoideae</taxon>
        <taxon>Andropogonodae</taxon>
        <taxon>Andropogoneae</taxon>
        <taxon>Tripsacinae</taxon>
        <taxon>Zea</taxon>
    </lineage>
</organism>
<dbReference type="AlphaFoldDB" id="A0A3L6DK60"/>
<evidence type="ECO:0000313" key="1">
    <source>
        <dbReference type="EMBL" id="PWZ08607.1"/>
    </source>
</evidence>
<dbReference type="Proteomes" id="UP000251960">
    <property type="component" value="Chromosome 8"/>
</dbReference>
<name>A0A3L6DK60_MAIZE</name>
<dbReference type="EMBL" id="NCVQ01000009">
    <property type="protein sequence ID" value="PWZ08607.1"/>
    <property type="molecule type" value="Genomic_DNA"/>
</dbReference>
<sequence>MASGRAPPLPALFPAALVPMAFLSPRCSLSATPFLTSCSDQARPGRDLAEPRLCSHPARRRSSAKLSVVELLRLCSPVQRIPPCSVPSLAIDA</sequence>